<dbReference type="InterPro" id="IPR043502">
    <property type="entry name" value="DNA/RNA_pol_sf"/>
</dbReference>
<dbReference type="Gene3D" id="3.10.10.10">
    <property type="entry name" value="HIV Type 1 Reverse Transcriptase, subunit A, domain 1"/>
    <property type="match status" value="1"/>
</dbReference>
<organism evidence="2 3">
    <name type="scientific">Ranatra chinensis</name>
    <dbReference type="NCBI Taxonomy" id="642074"/>
    <lineage>
        <taxon>Eukaryota</taxon>
        <taxon>Metazoa</taxon>
        <taxon>Ecdysozoa</taxon>
        <taxon>Arthropoda</taxon>
        <taxon>Hexapoda</taxon>
        <taxon>Insecta</taxon>
        <taxon>Pterygota</taxon>
        <taxon>Neoptera</taxon>
        <taxon>Paraneoptera</taxon>
        <taxon>Hemiptera</taxon>
        <taxon>Heteroptera</taxon>
        <taxon>Panheteroptera</taxon>
        <taxon>Nepomorpha</taxon>
        <taxon>Nepidae</taxon>
        <taxon>Ranatrinae</taxon>
        <taxon>Ranatra</taxon>
    </lineage>
</organism>
<keyword evidence="3" id="KW-1185">Reference proteome</keyword>
<gene>
    <name evidence="2" type="ORF">AAG570_007009</name>
</gene>
<dbReference type="GO" id="GO:0071897">
    <property type="term" value="P:DNA biosynthetic process"/>
    <property type="evidence" value="ECO:0007669"/>
    <property type="project" value="UniProtKB-ARBA"/>
</dbReference>
<dbReference type="Proteomes" id="UP001558652">
    <property type="component" value="Unassembled WGS sequence"/>
</dbReference>
<evidence type="ECO:0000259" key="1">
    <source>
        <dbReference type="Pfam" id="PF00078"/>
    </source>
</evidence>
<dbReference type="Gene3D" id="3.30.70.270">
    <property type="match status" value="1"/>
</dbReference>
<dbReference type="PANTHER" id="PTHR33064">
    <property type="entry name" value="POL PROTEIN"/>
    <property type="match status" value="1"/>
</dbReference>
<evidence type="ECO:0000313" key="3">
    <source>
        <dbReference type="Proteomes" id="UP001558652"/>
    </source>
</evidence>
<feature type="domain" description="Reverse transcriptase" evidence="1">
    <location>
        <begin position="7"/>
        <end position="62"/>
    </location>
</feature>
<name>A0ABD0Z8C4_9HEMI</name>
<dbReference type="Pfam" id="PF00078">
    <property type="entry name" value="RVT_1"/>
    <property type="match status" value="1"/>
</dbReference>
<protein>
    <recommendedName>
        <fullName evidence="1">Reverse transcriptase domain-containing protein</fullName>
    </recommendedName>
</protein>
<dbReference type="EMBL" id="JBFDAA010000002">
    <property type="protein sequence ID" value="KAL1140032.1"/>
    <property type="molecule type" value="Genomic_DNA"/>
</dbReference>
<dbReference type="InterPro" id="IPR043128">
    <property type="entry name" value="Rev_trsase/Diguanyl_cyclase"/>
</dbReference>
<dbReference type="PANTHER" id="PTHR33064:SF29">
    <property type="entry name" value="PEPTIDASE A2 DOMAIN-CONTAINING PROTEIN-RELATED"/>
    <property type="match status" value="1"/>
</dbReference>
<dbReference type="InterPro" id="IPR051320">
    <property type="entry name" value="Viral_Replic_Matur_Polypro"/>
</dbReference>
<proteinExistence type="predicted"/>
<dbReference type="InterPro" id="IPR000477">
    <property type="entry name" value="RT_dom"/>
</dbReference>
<comment type="caution">
    <text evidence="2">The sequence shown here is derived from an EMBL/GenBank/DDBJ whole genome shotgun (WGS) entry which is preliminary data.</text>
</comment>
<sequence>MESRDIEKTSFPFERGKYEFVRMPFGLKNAPITCRCVIDNLLLALDESYVQAYMDDLIIVSKEFGLRISGDKSYFGMDEAKFMALGAVLAQDGQSERPVAFASKKLTPVE</sequence>
<dbReference type="AlphaFoldDB" id="A0ABD0Z8C4"/>
<accession>A0ABD0Z8C4</accession>
<dbReference type="SUPFAM" id="SSF56672">
    <property type="entry name" value="DNA/RNA polymerases"/>
    <property type="match status" value="1"/>
</dbReference>
<evidence type="ECO:0000313" key="2">
    <source>
        <dbReference type="EMBL" id="KAL1140032.1"/>
    </source>
</evidence>
<reference evidence="2 3" key="1">
    <citation type="submission" date="2024-07" db="EMBL/GenBank/DDBJ databases">
        <title>Chromosome-level genome assembly of the water stick insect Ranatra chinensis (Heteroptera: Nepidae).</title>
        <authorList>
            <person name="Liu X."/>
        </authorList>
    </citation>
    <scope>NUCLEOTIDE SEQUENCE [LARGE SCALE GENOMIC DNA]</scope>
    <source>
        <strain evidence="2">Cailab_2021Rc</strain>
        <tissue evidence="2">Muscle</tissue>
    </source>
</reference>